<feature type="region of interest" description="Disordered" evidence="1">
    <location>
        <begin position="120"/>
        <end position="144"/>
    </location>
</feature>
<evidence type="ECO:0000313" key="2">
    <source>
        <dbReference type="EMBL" id="QJA92905.1"/>
    </source>
</evidence>
<dbReference type="AlphaFoldDB" id="A0A6M3LJ40"/>
<organism evidence="2">
    <name type="scientific">viral metagenome</name>
    <dbReference type="NCBI Taxonomy" id="1070528"/>
    <lineage>
        <taxon>unclassified sequences</taxon>
        <taxon>metagenomes</taxon>
        <taxon>organismal metagenomes</taxon>
    </lineage>
</organism>
<dbReference type="EMBL" id="MT143106">
    <property type="protein sequence ID" value="QJA92905.1"/>
    <property type="molecule type" value="Genomic_DNA"/>
</dbReference>
<proteinExistence type="predicted"/>
<reference evidence="2" key="1">
    <citation type="submission" date="2020-03" db="EMBL/GenBank/DDBJ databases">
        <title>The deep terrestrial virosphere.</title>
        <authorList>
            <person name="Holmfeldt K."/>
            <person name="Nilsson E."/>
            <person name="Simone D."/>
            <person name="Lopez-Fernandez M."/>
            <person name="Wu X."/>
            <person name="de Brujin I."/>
            <person name="Lundin D."/>
            <person name="Andersson A."/>
            <person name="Bertilsson S."/>
            <person name="Dopson M."/>
        </authorList>
    </citation>
    <scope>NUCLEOTIDE SEQUENCE</scope>
    <source>
        <strain evidence="2">MM415B04423</strain>
    </source>
</reference>
<name>A0A6M3LJ40_9ZZZZ</name>
<evidence type="ECO:0000256" key="1">
    <source>
        <dbReference type="SAM" id="MobiDB-lite"/>
    </source>
</evidence>
<accession>A0A6M3LJ40</accession>
<protein>
    <submittedName>
        <fullName evidence="2">Uncharacterized protein</fullName>
    </submittedName>
</protein>
<gene>
    <name evidence="2" type="ORF">MM415B04423_0003</name>
</gene>
<sequence length="144" mass="15649">MLKIDLSALSYDYAPIKYQDDITLELRLYPASRGGSEVNLAERTLRFSGAEQCAIFKHCLGDWDGVVGGDDKPLVCTDAVKQTVFDFRFKVDRFGDLVNFVLAWNQQGLIDEAGKKGAQLKNLSGSPDGRPIAPEGSAPAAPAK</sequence>